<evidence type="ECO:0000256" key="1">
    <source>
        <dbReference type="ARBA" id="ARBA00022723"/>
    </source>
</evidence>
<feature type="domain" description="DC1" evidence="5">
    <location>
        <begin position="12"/>
        <end position="54"/>
    </location>
</feature>
<gene>
    <name evidence="6" type="ORF">C2S53_018557</name>
</gene>
<evidence type="ECO:0000313" key="6">
    <source>
        <dbReference type="EMBL" id="KAH6820180.1"/>
    </source>
</evidence>
<reference evidence="6 7" key="1">
    <citation type="journal article" date="2021" name="Nat. Commun.">
        <title>Incipient diploidization of the medicinal plant Perilla within 10,000 years.</title>
        <authorList>
            <person name="Zhang Y."/>
            <person name="Shen Q."/>
            <person name="Leng L."/>
            <person name="Zhang D."/>
            <person name="Chen S."/>
            <person name="Shi Y."/>
            <person name="Ning Z."/>
            <person name="Chen S."/>
        </authorList>
    </citation>
    <scope>NUCLEOTIDE SEQUENCE [LARGE SCALE GENOMIC DNA]</scope>
    <source>
        <strain evidence="7">cv. PC099</strain>
    </source>
</reference>
<sequence>MAPLPKNSIDHFTHAHPLVVADIDREFSCDGCKTLGIGKRYRCNGCDFDLHDYCGTCPRTLSAASMHHHALTLVMRKADAKTRQVDRICDVCRDPVDGLFYRCRECEFDVHPLCTQLPEKLNHALHKTHPLILQSSPAAGFCTVCRRSCGGWRYRCGICCFDIHLECVMEPVVPFEQTGQRGIPAFDQGIPFQPPPQFAPFYGYPCGPGYPNFGPGFNMYYGGPYMYPPGNYAQQNFQVGASNNNESSRVGRSMFGLVKRLGFGVISNMIFGVDVSPLFAGSG</sequence>
<keyword evidence="3" id="KW-0863">Zinc-finger</keyword>
<dbReference type="Gene3D" id="3.30.60.20">
    <property type="match status" value="1"/>
</dbReference>
<dbReference type="GO" id="GO:0008270">
    <property type="term" value="F:zinc ion binding"/>
    <property type="evidence" value="ECO:0007669"/>
    <property type="project" value="UniProtKB-KW"/>
</dbReference>
<organism evidence="6 7">
    <name type="scientific">Perilla frutescens var. hirtella</name>
    <name type="common">Perilla citriodora</name>
    <name type="synonym">Perilla setoyensis</name>
    <dbReference type="NCBI Taxonomy" id="608512"/>
    <lineage>
        <taxon>Eukaryota</taxon>
        <taxon>Viridiplantae</taxon>
        <taxon>Streptophyta</taxon>
        <taxon>Embryophyta</taxon>
        <taxon>Tracheophyta</taxon>
        <taxon>Spermatophyta</taxon>
        <taxon>Magnoliopsida</taxon>
        <taxon>eudicotyledons</taxon>
        <taxon>Gunneridae</taxon>
        <taxon>Pentapetalae</taxon>
        <taxon>asterids</taxon>
        <taxon>lamiids</taxon>
        <taxon>Lamiales</taxon>
        <taxon>Lamiaceae</taxon>
        <taxon>Nepetoideae</taxon>
        <taxon>Elsholtzieae</taxon>
        <taxon>Perilla</taxon>
    </lineage>
</organism>
<name>A0AAD4NZ42_PERFH</name>
<accession>A0AAD4NZ42</accession>
<dbReference type="PANTHER" id="PTHR47841">
    <property type="entry name" value="DIACYLGLYCEROL KINASE THETA-LIKE-RELATED"/>
    <property type="match status" value="1"/>
</dbReference>
<evidence type="ECO:0000256" key="2">
    <source>
        <dbReference type="ARBA" id="ARBA00022737"/>
    </source>
</evidence>
<dbReference type="PANTHER" id="PTHR47841:SF7">
    <property type="entry name" value="CYSTEINE_HISTIDINE-RICH C1 DOMAIN PROTEIN"/>
    <property type="match status" value="1"/>
</dbReference>
<dbReference type="AlphaFoldDB" id="A0AAD4NZ42"/>
<keyword evidence="2" id="KW-0677">Repeat</keyword>
<dbReference type="InterPro" id="IPR043145">
    <property type="entry name" value="Znf_ZZ_sf"/>
</dbReference>
<protein>
    <recommendedName>
        <fullName evidence="5">DC1 domain-containing protein</fullName>
    </recommendedName>
</protein>
<evidence type="ECO:0000259" key="5">
    <source>
        <dbReference type="Pfam" id="PF03107"/>
    </source>
</evidence>
<comment type="caution">
    <text evidence="6">The sequence shown here is derived from an EMBL/GenBank/DDBJ whole genome shotgun (WGS) entry which is preliminary data.</text>
</comment>
<dbReference type="Pfam" id="PF03107">
    <property type="entry name" value="C1_2"/>
    <property type="match status" value="3"/>
</dbReference>
<dbReference type="Gene3D" id="3.30.60.90">
    <property type="match status" value="1"/>
</dbReference>
<keyword evidence="1" id="KW-0479">Metal-binding</keyword>
<evidence type="ECO:0000256" key="3">
    <source>
        <dbReference type="ARBA" id="ARBA00022771"/>
    </source>
</evidence>
<dbReference type="InterPro" id="IPR004146">
    <property type="entry name" value="DC1"/>
</dbReference>
<keyword evidence="4" id="KW-0862">Zinc</keyword>
<feature type="domain" description="DC1" evidence="5">
    <location>
        <begin position="66"/>
        <end position="114"/>
    </location>
</feature>
<dbReference type="Proteomes" id="UP001190926">
    <property type="component" value="Unassembled WGS sequence"/>
</dbReference>
<dbReference type="InterPro" id="IPR046349">
    <property type="entry name" value="C1-like_sf"/>
</dbReference>
<dbReference type="SUPFAM" id="SSF57889">
    <property type="entry name" value="Cysteine-rich domain"/>
    <property type="match status" value="1"/>
</dbReference>
<keyword evidence="7" id="KW-1185">Reference proteome</keyword>
<feature type="domain" description="DC1" evidence="5">
    <location>
        <begin position="125"/>
        <end position="168"/>
    </location>
</feature>
<dbReference type="EMBL" id="SDAM02004397">
    <property type="protein sequence ID" value="KAH6820180.1"/>
    <property type="molecule type" value="Genomic_DNA"/>
</dbReference>
<evidence type="ECO:0000256" key="4">
    <source>
        <dbReference type="ARBA" id="ARBA00022833"/>
    </source>
</evidence>
<proteinExistence type="predicted"/>
<evidence type="ECO:0000313" key="7">
    <source>
        <dbReference type="Proteomes" id="UP001190926"/>
    </source>
</evidence>